<dbReference type="EMBL" id="CAUYUE010000003">
    <property type="protein sequence ID" value="CAK0758845.1"/>
    <property type="molecule type" value="Genomic_DNA"/>
</dbReference>
<organism evidence="4 5">
    <name type="scientific">Coccomyxa viridis</name>
    <dbReference type="NCBI Taxonomy" id="1274662"/>
    <lineage>
        <taxon>Eukaryota</taxon>
        <taxon>Viridiplantae</taxon>
        <taxon>Chlorophyta</taxon>
        <taxon>core chlorophytes</taxon>
        <taxon>Trebouxiophyceae</taxon>
        <taxon>Trebouxiophyceae incertae sedis</taxon>
        <taxon>Coccomyxaceae</taxon>
        <taxon>Coccomyxa</taxon>
    </lineage>
</organism>
<dbReference type="InterPro" id="IPR036514">
    <property type="entry name" value="SGNH_hydro_sf"/>
</dbReference>
<dbReference type="PANTHER" id="PTHR30383">
    <property type="entry name" value="THIOESTERASE 1/PROTEASE 1/LYSOPHOSPHOLIPASE L1"/>
    <property type="match status" value="1"/>
</dbReference>
<dbReference type="InterPro" id="IPR051532">
    <property type="entry name" value="Ester_Hydrolysis_Enzymes"/>
</dbReference>
<comment type="caution">
    <text evidence="4">The sequence shown here is derived from an EMBL/GenBank/DDBJ whole genome shotgun (WGS) entry which is preliminary data.</text>
</comment>
<gene>
    <name evidence="4" type="ORF">CVIRNUC_002651</name>
</gene>
<dbReference type="Gene3D" id="3.40.50.1110">
    <property type="entry name" value="SGNH hydrolase"/>
    <property type="match status" value="1"/>
</dbReference>
<proteinExistence type="predicted"/>
<evidence type="ECO:0000259" key="3">
    <source>
        <dbReference type="Pfam" id="PF13472"/>
    </source>
</evidence>
<dbReference type="SUPFAM" id="SSF52266">
    <property type="entry name" value="SGNH hydrolase"/>
    <property type="match status" value="1"/>
</dbReference>
<feature type="compositionally biased region" description="Gly residues" evidence="1">
    <location>
        <begin position="326"/>
        <end position="394"/>
    </location>
</feature>
<accession>A0AAV1HWU0</accession>
<evidence type="ECO:0000256" key="1">
    <source>
        <dbReference type="SAM" id="MobiDB-lite"/>
    </source>
</evidence>
<keyword evidence="2" id="KW-0732">Signal</keyword>
<feature type="compositionally biased region" description="Low complexity" evidence="1">
    <location>
        <begin position="282"/>
        <end position="325"/>
    </location>
</feature>
<keyword evidence="5" id="KW-1185">Reference proteome</keyword>
<reference evidence="4 5" key="1">
    <citation type="submission" date="2023-10" db="EMBL/GenBank/DDBJ databases">
        <authorList>
            <person name="Maclean D."/>
            <person name="Macfadyen A."/>
        </authorList>
    </citation>
    <scope>NUCLEOTIDE SEQUENCE [LARGE SCALE GENOMIC DNA]</scope>
</reference>
<sequence>MRLFLASVLLVLHYGRSGNAASNCGLPTGSSPVDNSMWSSWHQTLKSQIESQDAKDAAGIDLLFYGDSLTELWRGTAWGFHSRLGPGIPAVFSRYFGQYDSVIAGAGGDTTANLWWRIKNGELPKNHMPKVVVMMVGANDLTAAYAQCGTWDQNDYYGAAATIAQQVQGIIGTIHETWPGTEIILLGILPRGTDYWDGGSGRTSWPNVLTGPIESLNRELKALEGSDANVTYVYCGSGFTTSSGINMQYIQDGQHPSVAGYEALGRCLSPLVAAYINNGSAAPAPGSAPGLDPASAAGAAQPGMPGPAAAGGRSAVASFSSATGPGNAGGAGDPSSGGSGSSGGSSSGGGGSGGGGSSAGSSSGGSSRGGPGSNSGPVGPGGGGPGGPGGTGPGLPGPGGPGQTGPGGPGGTASEG</sequence>
<feature type="region of interest" description="Disordered" evidence="1">
    <location>
        <begin position="282"/>
        <end position="416"/>
    </location>
</feature>
<dbReference type="PANTHER" id="PTHR30383:SF32">
    <property type="entry name" value="SGNH-HYDROLASE"/>
    <property type="match status" value="1"/>
</dbReference>
<protein>
    <recommendedName>
        <fullName evidence="3">SGNH hydrolase-type esterase domain-containing protein</fullName>
    </recommendedName>
</protein>
<evidence type="ECO:0000313" key="5">
    <source>
        <dbReference type="Proteomes" id="UP001314263"/>
    </source>
</evidence>
<dbReference type="AlphaFoldDB" id="A0AAV1HWU0"/>
<evidence type="ECO:0000313" key="4">
    <source>
        <dbReference type="EMBL" id="CAK0758845.1"/>
    </source>
</evidence>
<feature type="compositionally biased region" description="Gly residues" evidence="1">
    <location>
        <begin position="400"/>
        <end position="416"/>
    </location>
</feature>
<name>A0AAV1HWU0_9CHLO</name>
<dbReference type="GO" id="GO:0004622">
    <property type="term" value="F:phosphatidylcholine lysophospholipase activity"/>
    <property type="evidence" value="ECO:0007669"/>
    <property type="project" value="TreeGrafter"/>
</dbReference>
<dbReference type="Pfam" id="PF13472">
    <property type="entry name" value="Lipase_GDSL_2"/>
    <property type="match status" value="1"/>
</dbReference>
<dbReference type="Proteomes" id="UP001314263">
    <property type="component" value="Unassembled WGS sequence"/>
</dbReference>
<feature type="chain" id="PRO_5043460599" description="SGNH hydrolase-type esterase domain-containing protein" evidence="2">
    <location>
        <begin position="21"/>
        <end position="416"/>
    </location>
</feature>
<feature type="signal peptide" evidence="2">
    <location>
        <begin position="1"/>
        <end position="20"/>
    </location>
</feature>
<dbReference type="InterPro" id="IPR013830">
    <property type="entry name" value="SGNH_hydro"/>
</dbReference>
<feature type="domain" description="SGNH hydrolase-type esterase" evidence="3">
    <location>
        <begin position="64"/>
        <end position="263"/>
    </location>
</feature>
<evidence type="ECO:0000256" key="2">
    <source>
        <dbReference type="SAM" id="SignalP"/>
    </source>
</evidence>